<dbReference type="AlphaFoldDB" id="A0A6P2JST5"/>
<feature type="domain" description="Methyltransferase FkbM" evidence="1">
    <location>
        <begin position="708"/>
        <end position="872"/>
    </location>
</feature>
<evidence type="ECO:0000313" key="3">
    <source>
        <dbReference type="Proteomes" id="UP000494218"/>
    </source>
</evidence>
<dbReference type="GO" id="GO:0008168">
    <property type="term" value="F:methyltransferase activity"/>
    <property type="evidence" value="ECO:0007669"/>
    <property type="project" value="UniProtKB-KW"/>
</dbReference>
<dbReference type="PANTHER" id="PTHR34203:SF15">
    <property type="entry name" value="SLL1173 PROTEIN"/>
    <property type="match status" value="1"/>
</dbReference>
<name>A0A6P2JST5_BURL3</name>
<keyword evidence="2" id="KW-0489">Methyltransferase</keyword>
<organism evidence="2 3">
    <name type="scientific">Burkholderia lata (strain ATCC 17760 / DSM 23089 / LMG 22485 / NCIMB 9086 / R18194 / 383)</name>
    <dbReference type="NCBI Taxonomy" id="482957"/>
    <lineage>
        <taxon>Bacteria</taxon>
        <taxon>Pseudomonadati</taxon>
        <taxon>Pseudomonadota</taxon>
        <taxon>Betaproteobacteria</taxon>
        <taxon>Burkholderiales</taxon>
        <taxon>Burkholderiaceae</taxon>
        <taxon>Burkholderia</taxon>
        <taxon>Burkholderia cepacia complex</taxon>
    </lineage>
</organism>
<evidence type="ECO:0000259" key="1">
    <source>
        <dbReference type="Pfam" id="PF05050"/>
    </source>
</evidence>
<dbReference type="PANTHER" id="PTHR34203">
    <property type="entry name" value="METHYLTRANSFERASE, FKBM FAMILY PROTEIN"/>
    <property type="match status" value="1"/>
</dbReference>
<keyword evidence="2" id="KW-0808">Transferase</keyword>
<proteinExistence type="predicted"/>
<dbReference type="Gene3D" id="3.40.50.150">
    <property type="entry name" value="Vaccinia Virus protein VP39"/>
    <property type="match status" value="1"/>
</dbReference>
<dbReference type="InterPro" id="IPR052514">
    <property type="entry name" value="SAM-dependent_MTase"/>
</dbReference>
<dbReference type="SUPFAM" id="SSF53335">
    <property type="entry name" value="S-adenosyl-L-methionine-dependent methyltransferases"/>
    <property type="match status" value="1"/>
</dbReference>
<dbReference type="Proteomes" id="UP000494218">
    <property type="component" value="Unassembled WGS sequence"/>
</dbReference>
<dbReference type="InterPro" id="IPR006342">
    <property type="entry name" value="FkbM_mtfrase"/>
</dbReference>
<dbReference type="NCBIfam" id="TIGR01444">
    <property type="entry name" value="fkbM_fam"/>
    <property type="match status" value="1"/>
</dbReference>
<protein>
    <submittedName>
        <fullName evidence="2">FkbM family methyltransferase</fullName>
    </submittedName>
</protein>
<dbReference type="Pfam" id="PF05050">
    <property type="entry name" value="Methyltransf_21"/>
    <property type="match status" value="1"/>
</dbReference>
<gene>
    <name evidence="2" type="ORF">BLA23254_02059</name>
</gene>
<evidence type="ECO:0000313" key="2">
    <source>
        <dbReference type="EMBL" id="VWB45775.1"/>
    </source>
</evidence>
<accession>A0A6P2JST5</accession>
<sequence>MEAFRAVLGRSPDKAGFEHYRIQLLSGRDKVSILADMRMSKESKAVGNRVAGLTAIAWLRKFRRTILVKQLVDILNLPWVAADILKNLRGLALEVRELRSQHESRFDTVLESLRADRAQALALSEQALTRYQDMSDLLWQQKAALTSEMVTFADDIKSMLIAAQAAGQDNLKHAIRQADLSFEKSVGVIKGDISRRLETAQAQLRAQGDQYVKDVTALVTREHAAAGVEARQLQQKVDRLSAALPKAIDDAKVSVLKALKKSTAADDAARQLQQKVDRLSAVLPKAIDDTKVSVLNALKKSTAADDAARQLQQTVDRLSAVLPKAIDDTKVSVLNALKKSTAADDAARQLQQTVDRLSAALPKAIDDAKVSVLNALEESTAADDAARQLQQTVDRLGAVLPKAIDDAKVSVLNALEESTAADDAARQLQQTVDRLGAVLPKAIDDAKVSVLNALEESTAADDAARQLQQTVDRLSAVLPKAIDDAKVSVLNALEESEAADDAVRQLQQIVDRLSLALPKTIEDAKTSVLDALEKDAVSQNLLREQVSRDFASAGELLGHKTAMLGDETRKFANELQAQLREMNGNITHAVRETSSHLEQTFPQSIELARGAISSQIAENQAIQQQLRAELQQFSPQFDRIELYSLKSARRVAVPCGENDILVRTNIGYVLCASDDHALVATLVEAGELEPGIRMLIQRLLSPGDVFLDVGANVGMHSIAAAQTMRGQGRIIAFEPYSPTAKLLEKTVWINGFQNIVDVKNEAVFDVQGERALHLGATSGHHSLFPHEGHLPITDTAVNVPVTTLDHAVANLPSANLIKIDVEGAESAVMAGAGALLGRSKDIGIIAEFGISHLRRVGVGVHDWLASFHRHGFVHRAIHAESGAIYEISIDELEAADSVNLFFARPLSPILEKAEYKK</sequence>
<reference evidence="2 3" key="1">
    <citation type="submission" date="2019-09" db="EMBL/GenBank/DDBJ databases">
        <authorList>
            <person name="Depoorter E."/>
        </authorList>
    </citation>
    <scope>NUCLEOTIDE SEQUENCE [LARGE SCALE GENOMIC DNA]</scope>
    <source>
        <strain evidence="2">LMG 23254</strain>
    </source>
</reference>
<dbReference type="EMBL" id="CABVPW010000008">
    <property type="protein sequence ID" value="VWB45775.1"/>
    <property type="molecule type" value="Genomic_DNA"/>
</dbReference>
<dbReference type="InterPro" id="IPR029063">
    <property type="entry name" value="SAM-dependent_MTases_sf"/>
</dbReference>
<dbReference type="GO" id="GO:0032259">
    <property type="term" value="P:methylation"/>
    <property type="evidence" value="ECO:0007669"/>
    <property type="project" value="UniProtKB-KW"/>
</dbReference>